<dbReference type="Pfam" id="PF12161">
    <property type="entry name" value="HsdM_N"/>
    <property type="match status" value="1"/>
</dbReference>
<dbReference type="STRING" id="1123034.GCA_000685805_00407"/>
<dbReference type="InterPro" id="IPR022749">
    <property type="entry name" value="D12N6_MeTrfase_N"/>
</dbReference>
<dbReference type="GO" id="GO:0009007">
    <property type="term" value="F:site-specific DNA-methyltransferase (adenine-specific) activity"/>
    <property type="evidence" value="ECO:0007669"/>
    <property type="project" value="UniProtKB-EC"/>
</dbReference>
<dbReference type="EC" id="2.1.1.72" evidence="2"/>
<evidence type="ECO:0000256" key="3">
    <source>
        <dbReference type="ARBA" id="ARBA00022603"/>
    </source>
</evidence>
<dbReference type="InterPro" id="IPR038333">
    <property type="entry name" value="T1MK-like_N_sf"/>
</dbReference>
<evidence type="ECO:0000256" key="1">
    <source>
        <dbReference type="ARBA" id="ARBA00006594"/>
    </source>
</evidence>
<dbReference type="EMBL" id="UGVC01000001">
    <property type="protein sequence ID" value="SUD90871.1"/>
    <property type="molecule type" value="Genomic_DNA"/>
</dbReference>
<feature type="domain" description="DNA methylase adenine-specific" evidence="9">
    <location>
        <begin position="168"/>
        <end position="474"/>
    </location>
</feature>
<dbReference type="PRINTS" id="PR00507">
    <property type="entry name" value="N12N6MTFRASE"/>
</dbReference>
<dbReference type="NCBIfam" id="TIGR00497">
    <property type="entry name" value="hsdM"/>
    <property type="match status" value="1"/>
</dbReference>
<dbReference type="PANTHER" id="PTHR42933:SF3">
    <property type="entry name" value="TYPE I RESTRICTION ENZYME MJAVIII METHYLASE SUBUNIT"/>
    <property type="match status" value="1"/>
</dbReference>
<organism evidence="11 12">
    <name type="scientific">Psychrobacter phenylpyruvicus</name>
    <dbReference type="NCBI Taxonomy" id="29432"/>
    <lineage>
        <taxon>Bacteria</taxon>
        <taxon>Pseudomonadati</taxon>
        <taxon>Pseudomonadota</taxon>
        <taxon>Gammaproteobacteria</taxon>
        <taxon>Moraxellales</taxon>
        <taxon>Moraxellaceae</taxon>
        <taxon>Psychrobacter</taxon>
    </lineage>
</organism>
<proteinExistence type="inferred from homology"/>
<evidence type="ECO:0000256" key="6">
    <source>
        <dbReference type="ARBA" id="ARBA00022747"/>
    </source>
</evidence>
<keyword evidence="12" id="KW-1185">Reference proteome</keyword>
<comment type="similarity">
    <text evidence="1">Belongs to the N(4)/N(6)-methyltransferase family.</text>
</comment>
<dbReference type="AlphaFoldDB" id="A0A379LKB8"/>
<evidence type="ECO:0000256" key="2">
    <source>
        <dbReference type="ARBA" id="ARBA00011900"/>
    </source>
</evidence>
<keyword evidence="6" id="KW-0680">Restriction system</keyword>
<sequence>MLDLKNASASNPEPIKQSEINKAVWNACDTFRGVISADTYKDFILTMLFLKYLSDVYRDEYNTLMAEYGDADLVKELMNNQRFVLPKGASFWDLYEQRHQPGNGQRIDEALHAIEEANGNKLKNVFQDISFNTDRLGNEKKKNELLRHLLEDFGKDVMNLSPSRVGSLDVIGNAYEFLIKHFAADSGASAGEFYTPPEVSTLLATILEPVEGDSICDPACGSGSLLIKCGAMVRKSTGSKNYELFGQEAIGSTWALAKMNMFLHGEDNHRIEWGDTLRHPLLLDDKGNLLQFDVVTANPPFSLSKWGYEDAADDPHGRFHRGLPPKTKGDYAFITHMIETLKNDTGRMGVVVPHGVLFRGSSEGKIRQQMIEENLLDAVIGLPEKLFFGTGIPAAILVFKKNKADKSVLFIDASREYESGSNQNKLTEANLEKIVETYQNREFVDKYAYVASFDEIAENDFNLNIPRYVDTFEPEAEIDLEAVRQERLALKAEMAELETQMEGFLKELGYGA</sequence>
<evidence type="ECO:0000256" key="7">
    <source>
        <dbReference type="ARBA" id="ARBA00047942"/>
    </source>
</evidence>
<dbReference type="SUPFAM" id="SSF53335">
    <property type="entry name" value="S-adenosyl-L-methionine-dependent methyltransferases"/>
    <property type="match status" value="1"/>
</dbReference>
<dbReference type="RefSeq" id="WP_051584319.1">
    <property type="nucleotide sequence ID" value="NZ_CAJHAQ010000001.1"/>
</dbReference>
<feature type="coiled-coil region" evidence="8">
    <location>
        <begin position="480"/>
        <end position="507"/>
    </location>
</feature>
<keyword evidence="5" id="KW-0949">S-adenosyl-L-methionine</keyword>
<evidence type="ECO:0000256" key="4">
    <source>
        <dbReference type="ARBA" id="ARBA00022679"/>
    </source>
</evidence>
<dbReference type="InterPro" id="IPR029063">
    <property type="entry name" value="SAM-dependent_MTases_sf"/>
</dbReference>
<dbReference type="InterPro" id="IPR004546">
    <property type="entry name" value="Restrct_endonuc_T1M"/>
</dbReference>
<name>A0A379LKB8_9GAMM</name>
<dbReference type="InterPro" id="IPR003356">
    <property type="entry name" value="DNA_methylase_A-5"/>
</dbReference>
<keyword evidence="4 11" id="KW-0808">Transferase</keyword>
<evidence type="ECO:0000259" key="9">
    <source>
        <dbReference type="Pfam" id="PF02384"/>
    </source>
</evidence>
<dbReference type="PANTHER" id="PTHR42933">
    <property type="entry name" value="SLR6095 PROTEIN"/>
    <property type="match status" value="1"/>
</dbReference>
<dbReference type="GO" id="GO:0008170">
    <property type="term" value="F:N-methyltransferase activity"/>
    <property type="evidence" value="ECO:0007669"/>
    <property type="project" value="InterPro"/>
</dbReference>
<evidence type="ECO:0000313" key="11">
    <source>
        <dbReference type="EMBL" id="SUD90871.1"/>
    </source>
</evidence>
<dbReference type="InterPro" id="IPR051537">
    <property type="entry name" value="DNA_Adenine_Mtase"/>
</dbReference>
<evidence type="ECO:0000313" key="12">
    <source>
        <dbReference type="Proteomes" id="UP000254123"/>
    </source>
</evidence>
<evidence type="ECO:0000256" key="8">
    <source>
        <dbReference type="SAM" id="Coils"/>
    </source>
</evidence>
<accession>A0A379LKB8</accession>
<reference evidence="11 12" key="1">
    <citation type="submission" date="2018-06" db="EMBL/GenBank/DDBJ databases">
        <authorList>
            <consortium name="Pathogen Informatics"/>
            <person name="Doyle S."/>
        </authorList>
    </citation>
    <scope>NUCLEOTIDE SEQUENCE [LARGE SCALE GENOMIC DNA]</scope>
    <source>
        <strain evidence="11 12">NCTC10526</strain>
    </source>
</reference>
<feature type="domain" description="N6 adenine-specific DNA methyltransferase N-terminal" evidence="10">
    <location>
        <begin position="20"/>
        <end position="153"/>
    </location>
</feature>
<protein>
    <recommendedName>
        <fullName evidence="2">site-specific DNA-methyltransferase (adenine-specific)</fullName>
        <ecNumber evidence="2">2.1.1.72</ecNumber>
    </recommendedName>
</protein>
<dbReference type="Gene3D" id="3.40.50.150">
    <property type="entry name" value="Vaccinia Virus protein VP39"/>
    <property type="match status" value="1"/>
</dbReference>
<dbReference type="GO" id="GO:0009307">
    <property type="term" value="P:DNA restriction-modification system"/>
    <property type="evidence" value="ECO:0007669"/>
    <property type="project" value="UniProtKB-KW"/>
</dbReference>
<dbReference type="Gene3D" id="1.20.1260.30">
    <property type="match status" value="1"/>
</dbReference>
<keyword evidence="3 11" id="KW-0489">Methyltransferase</keyword>
<dbReference type="GO" id="GO:0003677">
    <property type="term" value="F:DNA binding"/>
    <property type="evidence" value="ECO:0007669"/>
    <property type="project" value="InterPro"/>
</dbReference>
<evidence type="ECO:0000256" key="5">
    <source>
        <dbReference type="ARBA" id="ARBA00022691"/>
    </source>
</evidence>
<dbReference type="GO" id="GO:0032259">
    <property type="term" value="P:methylation"/>
    <property type="evidence" value="ECO:0007669"/>
    <property type="project" value="UniProtKB-KW"/>
</dbReference>
<comment type="catalytic activity">
    <reaction evidence="7">
        <text>a 2'-deoxyadenosine in DNA + S-adenosyl-L-methionine = an N(6)-methyl-2'-deoxyadenosine in DNA + S-adenosyl-L-homocysteine + H(+)</text>
        <dbReference type="Rhea" id="RHEA:15197"/>
        <dbReference type="Rhea" id="RHEA-COMP:12418"/>
        <dbReference type="Rhea" id="RHEA-COMP:12419"/>
        <dbReference type="ChEBI" id="CHEBI:15378"/>
        <dbReference type="ChEBI" id="CHEBI:57856"/>
        <dbReference type="ChEBI" id="CHEBI:59789"/>
        <dbReference type="ChEBI" id="CHEBI:90615"/>
        <dbReference type="ChEBI" id="CHEBI:90616"/>
        <dbReference type="EC" id="2.1.1.72"/>
    </reaction>
</comment>
<dbReference type="REBASE" id="409102">
    <property type="entry name" value="M.Pph10526I"/>
</dbReference>
<evidence type="ECO:0000259" key="10">
    <source>
        <dbReference type="Pfam" id="PF12161"/>
    </source>
</evidence>
<keyword evidence="8" id="KW-0175">Coiled coil</keyword>
<dbReference type="Proteomes" id="UP000254123">
    <property type="component" value="Unassembled WGS sequence"/>
</dbReference>
<dbReference type="Pfam" id="PF02384">
    <property type="entry name" value="N6_Mtase"/>
    <property type="match status" value="1"/>
</dbReference>
<gene>
    <name evidence="11" type="ORF">NCTC10526_01217</name>
</gene>